<dbReference type="EMBL" id="JADGMS010000018">
    <property type="protein sequence ID" value="KAF9662982.1"/>
    <property type="molecule type" value="Genomic_DNA"/>
</dbReference>
<sequence length="430" mass="48620">MISHQVTYSLLCHHERHVKITNQKKYSSYGATTKDLSPEMEVTQLQILALVQKLGQEVNLGSGLRTSGRGLKNTLTFGKLDVNNKDTRVAYYFDFIAGTSTRRLMTSILTTPNDEKRHLFSSKDIAKFYQDHSPGTKLRQQIKRTAAFHYKSFLSVNEAEDWCDNNFQLILNDPFKKSREAKRPFQFLSNIIGFKTNVFTSIPIIQDASASAYQIMSYFLLDENLAKRTNLIPSLDGNIQDIYYHYNTFRFSFIVPTQLKMRRIILNRIHRARFLLHPSSSSCVNFSANALLASSSVLNSSAREIHLLSASIQRVLSISSFSSGLSSDDDSFSEPEVMHEDPNTTISFGDSSVINLLVEELRNLFSPAGSSQDSKVFLEGLAQLEIKSRHQSDVREVSTRYIPRSRVESQDAFRPSSKHSSKTGTVATEI</sequence>
<dbReference type="GO" id="GO:0047372">
    <property type="term" value="F:monoacylglycerol lipase activity"/>
    <property type="evidence" value="ECO:0007669"/>
    <property type="project" value="TreeGrafter"/>
</dbReference>
<dbReference type="PROSITE" id="PS00900">
    <property type="entry name" value="RNA_POL_PHAGE_1"/>
    <property type="match status" value="1"/>
</dbReference>
<dbReference type="GO" id="GO:0006351">
    <property type="term" value="P:DNA-templated transcription"/>
    <property type="evidence" value="ECO:0007669"/>
    <property type="project" value="InterPro"/>
</dbReference>
<keyword evidence="1" id="KW-0442">Lipid degradation</keyword>
<organism evidence="3 4">
    <name type="scientific">Salix dunnii</name>
    <dbReference type="NCBI Taxonomy" id="1413687"/>
    <lineage>
        <taxon>Eukaryota</taxon>
        <taxon>Viridiplantae</taxon>
        <taxon>Streptophyta</taxon>
        <taxon>Embryophyta</taxon>
        <taxon>Tracheophyta</taxon>
        <taxon>Spermatophyta</taxon>
        <taxon>Magnoliopsida</taxon>
        <taxon>eudicotyledons</taxon>
        <taxon>Gunneridae</taxon>
        <taxon>Pentapetalae</taxon>
        <taxon>rosids</taxon>
        <taxon>fabids</taxon>
        <taxon>Malpighiales</taxon>
        <taxon>Salicaceae</taxon>
        <taxon>Saliceae</taxon>
        <taxon>Salix</taxon>
    </lineage>
</organism>
<proteinExistence type="predicted"/>
<gene>
    <name evidence="3" type="ORF">SADUNF_Sadunf18G0111000</name>
</gene>
<dbReference type="InterPro" id="IPR002092">
    <property type="entry name" value="DNA-dir_Rpol_phage-type"/>
</dbReference>
<feature type="region of interest" description="Disordered" evidence="2">
    <location>
        <begin position="405"/>
        <end position="430"/>
    </location>
</feature>
<dbReference type="OrthoDB" id="1722225at2759"/>
<reference evidence="3 4" key="1">
    <citation type="submission" date="2020-10" db="EMBL/GenBank/DDBJ databases">
        <title>Plant Genome Project.</title>
        <authorList>
            <person name="Zhang R.-G."/>
        </authorList>
    </citation>
    <scope>NUCLEOTIDE SEQUENCE [LARGE SCALE GENOMIC DNA]</scope>
    <source>
        <strain evidence="3">FAFU-HL-1</strain>
        <tissue evidence="3">Leaf</tissue>
    </source>
</reference>
<dbReference type="Proteomes" id="UP000657918">
    <property type="component" value="Unassembled WGS sequence"/>
</dbReference>
<evidence type="ECO:0000256" key="1">
    <source>
        <dbReference type="ARBA" id="ARBA00022963"/>
    </source>
</evidence>
<name>A0A835J4J7_9ROSI</name>
<evidence type="ECO:0008006" key="5">
    <source>
        <dbReference type="Google" id="ProtNLM"/>
    </source>
</evidence>
<dbReference type="GO" id="GO:0004620">
    <property type="term" value="F:phospholipase activity"/>
    <property type="evidence" value="ECO:0007669"/>
    <property type="project" value="TreeGrafter"/>
</dbReference>
<evidence type="ECO:0000313" key="3">
    <source>
        <dbReference type="EMBL" id="KAF9662982.1"/>
    </source>
</evidence>
<dbReference type="GO" id="GO:0016042">
    <property type="term" value="P:lipid catabolic process"/>
    <property type="evidence" value="ECO:0007669"/>
    <property type="project" value="UniProtKB-KW"/>
</dbReference>
<dbReference type="Gene3D" id="3.40.1090.10">
    <property type="entry name" value="Cytosolic phospholipase A2 catalytic domain"/>
    <property type="match status" value="1"/>
</dbReference>
<dbReference type="PANTHER" id="PTHR32176">
    <property type="entry name" value="XYLOSE ISOMERASE"/>
    <property type="match status" value="1"/>
</dbReference>
<accession>A0A835J4J7</accession>
<dbReference type="PANTHER" id="PTHR32176:SF116">
    <property type="entry name" value="PATATIN"/>
    <property type="match status" value="1"/>
</dbReference>
<dbReference type="GO" id="GO:0003899">
    <property type="term" value="F:DNA-directed RNA polymerase activity"/>
    <property type="evidence" value="ECO:0007669"/>
    <property type="project" value="InterPro"/>
</dbReference>
<evidence type="ECO:0000256" key="2">
    <source>
        <dbReference type="SAM" id="MobiDB-lite"/>
    </source>
</evidence>
<keyword evidence="4" id="KW-1185">Reference proteome</keyword>
<dbReference type="SUPFAM" id="SSF56672">
    <property type="entry name" value="DNA/RNA polymerases"/>
    <property type="match status" value="1"/>
</dbReference>
<evidence type="ECO:0000313" key="4">
    <source>
        <dbReference type="Proteomes" id="UP000657918"/>
    </source>
</evidence>
<dbReference type="InterPro" id="IPR043502">
    <property type="entry name" value="DNA/RNA_pol_sf"/>
</dbReference>
<dbReference type="AlphaFoldDB" id="A0A835J4J7"/>
<keyword evidence="1" id="KW-0443">Lipid metabolism</keyword>
<protein>
    <recommendedName>
        <fullName evidence="5">DNA-directed RNA polymerase</fullName>
    </recommendedName>
</protein>
<dbReference type="GO" id="GO:0003677">
    <property type="term" value="F:DNA binding"/>
    <property type="evidence" value="ECO:0007669"/>
    <property type="project" value="InterPro"/>
</dbReference>
<comment type="caution">
    <text evidence="3">The sequence shown here is derived from an EMBL/GenBank/DDBJ whole genome shotgun (WGS) entry which is preliminary data.</text>
</comment>